<reference evidence="1 2" key="1">
    <citation type="journal article" date="2007" name="Science">
        <title>Genomic minimalism in the early diverging intestinal parasite Giardia lamblia.</title>
        <authorList>
            <person name="Morrison H.G."/>
            <person name="McArthur A.G."/>
            <person name="Gillin F.D."/>
            <person name="Aley S.B."/>
            <person name="Adam R.D."/>
            <person name="Olsen G.J."/>
            <person name="Best A.A."/>
            <person name="Cande W.Z."/>
            <person name="Chen F."/>
            <person name="Cipriano M.J."/>
            <person name="Davids B.J."/>
            <person name="Dawson S.C."/>
            <person name="Elmendorf H.G."/>
            <person name="Hehl A.B."/>
            <person name="Holder M.E."/>
            <person name="Huse S.M."/>
            <person name="Kim U.U."/>
            <person name="Lasek-Nesselquist E."/>
            <person name="Manning G."/>
            <person name="Nigam A."/>
            <person name="Nixon J.E."/>
            <person name="Palm D."/>
            <person name="Passamaneck N.E."/>
            <person name="Prabhu A."/>
            <person name="Reich C.I."/>
            <person name="Reiner D.S."/>
            <person name="Samuelson J."/>
            <person name="Svard S.G."/>
            <person name="Sogin M.L."/>
        </authorList>
    </citation>
    <scope>NUCLEOTIDE SEQUENCE [LARGE SCALE GENOMIC DNA]</scope>
    <source>
        <strain evidence="1 2">WB C6</strain>
    </source>
</reference>
<dbReference type="Proteomes" id="UP000001548">
    <property type="component" value="Unassembled WGS sequence"/>
</dbReference>
<sequence length="493" mass="55180">MHNSHSISSRDLASLEYPLVCRDEESLELSELYDTEPCVDPSNSSDILIAGRKPDTSAGLGATTRQSARIIDISKPRIVSPIAPRSISTIEDHVHLYQSNLQKIISDLKAYVSITNHPNLSAQDIPKICVEKLDTEEYRRKFTARTKLSTALLQQAMNLRKRIEEIQGLLDNSCTQPLSEKLPGKERALESSVESGRPLPIYDRLLPATRSPVYEQNCRVIWASSESFVLLAHIRHSSDMGTDLFVAHVDTELSRFQQDSNADPSTDKGSVICTLTFWLKKKGNQLLLQFLCNEFLEAYRPTLQGSDQDISVEPKHIREKCSLDMLGTALGLGIRQSLSCNMLQLTFRDISSHAAKHIITVMSDVFQRFYAQLQIWGALRTPQIVFLTYYRACPHLFASKSDKLMSFLGSQIVGGHMEPELKILSAKSTTLQTFSGNCLYCKLYVAQSLESVIVRLTFQQNVENHIALTFTAFRFSSGEAISDDDVRTILAGG</sequence>
<accession>D3KHN4</accession>
<dbReference type="OMA" id="CKLYVAQ"/>
<gene>
    <name evidence="1" type="ORF">GL50803_008847</name>
</gene>
<dbReference type="AlphaFoldDB" id="D3KHN4"/>
<comment type="caution">
    <text evidence="1">The sequence shown here is derived from an EMBL/GenBank/DDBJ whole genome shotgun (WGS) entry which is preliminary data.</text>
</comment>
<organism evidence="1 2">
    <name type="scientific">Giardia intestinalis (strain ATCC 50803 / WB clone C6)</name>
    <name type="common">Giardia lamblia</name>
    <dbReference type="NCBI Taxonomy" id="184922"/>
    <lineage>
        <taxon>Eukaryota</taxon>
        <taxon>Metamonada</taxon>
        <taxon>Diplomonadida</taxon>
        <taxon>Hexamitidae</taxon>
        <taxon>Giardiinae</taxon>
        <taxon>Giardia</taxon>
    </lineage>
</organism>
<dbReference type="VEuPathDB" id="GiardiaDB:GL50803_8847"/>
<keyword evidence="2" id="KW-1185">Reference proteome</keyword>
<evidence type="ECO:0000313" key="2">
    <source>
        <dbReference type="Proteomes" id="UP000001548"/>
    </source>
</evidence>
<dbReference type="EMBL" id="AACB03000004">
    <property type="protein sequence ID" value="KAE8302501.1"/>
    <property type="molecule type" value="Genomic_DNA"/>
</dbReference>
<dbReference type="HOGENOM" id="CLU_553716_0_0_1"/>
<evidence type="ECO:0000313" key="1">
    <source>
        <dbReference type="EMBL" id="KAE8302501.1"/>
    </source>
</evidence>
<protein>
    <submittedName>
        <fullName evidence="1">Uncharacterized protein</fullName>
    </submittedName>
</protein>
<proteinExistence type="predicted"/>
<name>D3KHN4_GIAIC</name>